<reference evidence="3" key="1">
    <citation type="submission" date="2019-01" db="EMBL/GenBank/DDBJ databases">
        <title>Draft genome sequences of three monokaryotic isolates of the white-rot basidiomycete fungus Dichomitus squalens.</title>
        <authorList>
            <consortium name="DOE Joint Genome Institute"/>
            <person name="Lopez S.C."/>
            <person name="Andreopoulos B."/>
            <person name="Pangilinan J."/>
            <person name="Lipzen A."/>
            <person name="Riley R."/>
            <person name="Ahrendt S."/>
            <person name="Ng V."/>
            <person name="Barry K."/>
            <person name="Daum C."/>
            <person name="Grigoriev I.V."/>
            <person name="Hilden K.S."/>
            <person name="Makela M.R."/>
            <person name="de Vries R.P."/>
        </authorList>
    </citation>
    <scope>NUCLEOTIDE SEQUENCE [LARGE SCALE GENOMIC DNA]</scope>
    <source>
        <strain evidence="3">OM18370.1</strain>
    </source>
</reference>
<feature type="compositionally biased region" description="Polar residues" evidence="1">
    <location>
        <begin position="680"/>
        <end position="691"/>
    </location>
</feature>
<feature type="domain" description="SAC3/GANP/THP3 conserved" evidence="2">
    <location>
        <begin position="228"/>
        <end position="455"/>
    </location>
</feature>
<proteinExistence type="predicted"/>
<dbReference type="GO" id="GO:0006406">
    <property type="term" value="P:mRNA export from nucleus"/>
    <property type="evidence" value="ECO:0007669"/>
    <property type="project" value="TreeGrafter"/>
</dbReference>
<dbReference type="GO" id="GO:0070390">
    <property type="term" value="C:transcription export complex 2"/>
    <property type="evidence" value="ECO:0007669"/>
    <property type="project" value="TreeGrafter"/>
</dbReference>
<dbReference type="InterPro" id="IPR005062">
    <property type="entry name" value="SAC3/GANP/THP3_conserved"/>
</dbReference>
<feature type="region of interest" description="Disordered" evidence="1">
    <location>
        <begin position="1"/>
        <end position="104"/>
    </location>
</feature>
<feature type="compositionally biased region" description="Polar residues" evidence="1">
    <location>
        <begin position="808"/>
        <end position="817"/>
    </location>
</feature>
<feature type="region of interest" description="Disordered" evidence="1">
    <location>
        <begin position="753"/>
        <end position="867"/>
    </location>
</feature>
<organism evidence="3">
    <name type="scientific">Dichomitus squalens</name>
    <dbReference type="NCBI Taxonomy" id="114155"/>
    <lineage>
        <taxon>Eukaryota</taxon>
        <taxon>Fungi</taxon>
        <taxon>Dikarya</taxon>
        <taxon>Basidiomycota</taxon>
        <taxon>Agaricomycotina</taxon>
        <taxon>Agaricomycetes</taxon>
        <taxon>Polyporales</taxon>
        <taxon>Polyporaceae</taxon>
        <taxon>Dichomitus</taxon>
    </lineage>
</organism>
<feature type="compositionally biased region" description="Low complexity" evidence="1">
    <location>
        <begin position="958"/>
        <end position="969"/>
    </location>
</feature>
<dbReference type="InterPro" id="IPR045107">
    <property type="entry name" value="SAC3/GANP/THP3"/>
</dbReference>
<evidence type="ECO:0000256" key="1">
    <source>
        <dbReference type="SAM" id="MobiDB-lite"/>
    </source>
</evidence>
<dbReference type="EMBL" id="ML143442">
    <property type="protein sequence ID" value="TBU26671.1"/>
    <property type="molecule type" value="Genomic_DNA"/>
</dbReference>
<dbReference type="PANTHER" id="PTHR12436">
    <property type="entry name" value="80 KDA MCM3-ASSOCIATED PROTEIN"/>
    <property type="match status" value="1"/>
</dbReference>
<protein>
    <submittedName>
        <fullName evidence="3">SAC3/GANP/Nin1/mts3/eIF-3 p25 family-domain-containing protein</fullName>
    </submittedName>
</protein>
<feature type="compositionally biased region" description="Acidic residues" evidence="1">
    <location>
        <begin position="88"/>
        <end position="97"/>
    </location>
</feature>
<feature type="compositionally biased region" description="Low complexity" evidence="1">
    <location>
        <begin position="1533"/>
        <end position="1548"/>
    </location>
</feature>
<dbReference type="Proteomes" id="UP000292957">
    <property type="component" value="Unassembled WGS sequence"/>
</dbReference>
<dbReference type="Gene3D" id="1.25.40.990">
    <property type="match status" value="1"/>
</dbReference>
<feature type="region of interest" description="Disordered" evidence="1">
    <location>
        <begin position="1106"/>
        <end position="1129"/>
    </location>
</feature>
<feature type="region of interest" description="Disordered" evidence="1">
    <location>
        <begin position="676"/>
        <end position="734"/>
    </location>
</feature>
<evidence type="ECO:0000313" key="3">
    <source>
        <dbReference type="EMBL" id="TBU26671.1"/>
    </source>
</evidence>
<feature type="compositionally biased region" description="Basic residues" evidence="1">
    <location>
        <begin position="44"/>
        <end position="61"/>
    </location>
</feature>
<feature type="region of interest" description="Disordered" evidence="1">
    <location>
        <begin position="958"/>
        <end position="1021"/>
    </location>
</feature>
<dbReference type="Pfam" id="PF03399">
    <property type="entry name" value="SAC3_GANP"/>
    <property type="match status" value="1"/>
</dbReference>
<name>A0A4Q9MKR7_9APHY</name>
<gene>
    <name evidence="3" type="ORF">BD311DRAFT_798196</name>
</gene>
<feature type="compositionally biased region" description="Polar residues" evidence="1">
    <location>
        <begin position="989"/>
        <end position="1010"/>
    </location>
</feature>
<feature type="region of interest" description="Disordered" evidence="1">
    <location>
        <begin position="1488"/>
        <end position="1550"/>
    </location>
</feature>
<sequence>MMRIQGASDASRGRPHSRNKKWVAGQVDSQNGHATDSERWERGSHRRRGRGRGHAPAHHGTHLTVPTDVYDEGASATEDEGVSGAESAYEDELPQIEEPEHIEDREAFYKELVRQREIERKKAIAEGKMDDPNVPKRLEDAITMVGTCMDMCPRFERYRRERENNLDKWETVRRSSWVNSVDLCSDWVDTAHGSKQRNMVLSPNDSTRPLNTSHLGFVNTELILSKIPGTKRVDHRRAVKIYERAAGDKTLPSDLRPPPVLKKTLDYLFHDLLMREGFSETHDFIRDRSRAVRADFTMQHETGPIAIECHDRCARYHILALHLERDNPKFVLHLEEQQLMFTLQSLKEFYDDQRGRYQSPTELEMRVYHRLIHIRDQRERHEEIPDEIRNHPVFNLTTQFRLRVQAKSAPISKTSRLVVDMEAMNIFGQLAAVLREQNNVAMIYLVACIMERLFGKDTIEDIEAIRGDLTLAEIIDGISRPLDDTQPETADEGHAYIEDAASATEEITDMEEEPEQDEQRAPAPSAFAVPPVTKSATEWLTNNFGAQPPAPTAAPSTNVFSSVSAPVGSSSSRTSAFTGLATLKPTSNAFGTASGFGSLGSAFSSSASAPSLSGSAFGNLATKSSVFGGTTFGRVPSGTPPAPGSIFGGGSAPKSVFGVSAAPPLTSQPTWATEAPILGGQSTAPGKSATPQAAERAPPRNASAPLNPSAPSFVPPQVSSGVASSSFAPPQPAPVVEKPSSIFSTNLFPATPTVPAGEPAKPSGSIFSIPLFPTHPPQTTSPPVQSLPSVPPDVPTEPSSPVAPEQSLPDQTQTPARSFTERRKSLWDLPGSSSPFSRLREDRMTFTPTPGNAPEPRTPISPTAGPPSLGRASHIALPPTPTARWFDPDSQPQSLGEQSDVALSRKRSLLHFPSLTLPTTPSASEILSPIHLTTPTPGKTVPAASGGPSPLYRSHIAESVPSSEPSTSTMRPPLPKPTTPPALKPVLEIQTNGISNSAPSPTKASNSVSANGKGKAKETQADLDTKATRFLRTSTLMRSCWSRWRARMEAQHEWEEAIRRSEAYKTRVHKSELQTSFSGSSIKSLGLGAGEGGKELGKKRRISMPPDVGEAQVRRAKRRRSKQFQNPLTDEALTRRLQENREENEKRWAPGSFRKAVLDRLKARLEPGDELDDWCLWVSMNTENDKTAVWIERKLDVPASGYWVSENVFSIPAFKKPEGPGSPGLIVFERTPLEGTDDEIEKKYRVLDDCARLRDVLGFLPPLDQRRYIPCLLIITWSENEDCEKTRDLVDMTHKLVKEGTIKHVSYFKVATTVKDLDEKFASTIDVTPLDVEDRLAVPLGWRDIRSLFVDPVHSAISDLLDTCWPDDEFNWVRYNQVMSAIGDILNCALRAILSLFNDTPSYVTVEIPEDVPQPGVTGRKYATGAFSEGLADLLYSSAKDLLGNRFASAPMLFPRDVVDAAQRATESAINRQVHKLRQLAADAALRASVSSSVGPSPKRRASSDDPRLNGSTSSKRVRRSPSDDGIIDVYADDTSTSPPPSISAATDMSDKPLVTVGMLRALARDVLKAYDK</sequence>
<accession>A0A4Q9MKR7</accession>
<feature type="compositionally biased region" description="Pro residues" evidence="1">
    <location>
        <begin position="972"/>
        <end position="983"/>
    </location>
</feature>
<dbReference type="PANTHER" id="PTHR12436:SF3">
    <property type="entry name" value="GERMINAL-CENTER ASSOCIATED NUCLEAR PROTEIN"/>
    <property type="match status" value="1"/>
</dbReference>
<dbReference type="OrthoDB" id="264795at2759"/>
<dbReference type="GO" id="GO:0005737">
    <property type="term" value="C:cytoplasm"/>
    <property type="evidence" value="ECO:0007669"/>
    <property type="project" value="TreeGrafter"/>
</dbReference>
<evidence type="ECO:0000259" key="2">
    <source>
        <dbReference type="Pfam" id="PF03399"/>
    </source>
</evidence>